<keyword evidence="2" id="KW-1185">Reference proteome</keyword>
<proteinExistence type="predicted"/>
<accession>A0A392VWN9</accession>
<protein>
    <submittedName>
        <fullName evidence="1">Uncharacterized protein</fullName>
    </submittedName>
</protein>
<feature type="non-terminal residue" evidence="1">
    <location>
        <position position="1"/>
    </location>
</feature>
<comment type="caution">
    <text evidence="1">The sequence shown here is derived from an EMBL/GenBank/DDBJ whole genome shotgun (WGS) entry which is preliminary data.</text>
</comment>
<dbReference type="AlphaFoldDB" id="A0A392VWN9"/>
<name>A0A392VWN9_9FABA</name>
<evidence type="ECO:0000313" key="1">
    <source>
        <dbReference type="EMBL" id="MCI91401.1"/>
    </source>
</evidence>
<reference evidence="1 2" key="1">
    <citation type="journal article" date="2018" name="Front. Plant Sci.">
        <title>Red Clover (Trifolium pratense) and Zigzag Clover (T. medium) - A Picture of Genomic Similarities and Differences.</title>
        <authorList>
            <person name="Dluhosova J."/>
            <person name="Istvanek J."/>
            <person name="Nedelnik J."/>
            <person name="Repkova J."/>
        </authorList>
    </citation>
    <scope>NUCLEOTIDE SEQUENCE [LARGE SCALE GENOMIC DNA]</scope>
    <source>
        <strain evidence="2">cv. 10/8</strain>
        <tissue evidence="1">Leaf</tissue>
    </source>
</reference>
<dbReference type="EMBL" id="LXQA011270867">
    <property type="protein sequence ID" value="MCI91401.1"/>
    <property type="molecule type" value="Genomic_DNA"/>
</dbReference>
<organism evidence="1 2">
    <name type="scientific">Trifolium medium</name>
    <dbReference type="NCBI Taxonomy" id="97028"/>
    <lineage>
        <taxon>Eukaryota</taxon>
        <taxon>Viridiplantae</taxon>
        <taxon>Streptophyta</taxon>
        <taxon>Embryophyta</taxon>
        <taxon>Tracheophyta</taxon>
        <taxon>Spermatophyta</taxon>
        <taxon>Magnoliopsida</taxon>
        <taxon>eudicotyledons</taxon>
        <taxon>Gunneridae</taxon>
        <taxon>Pentapetalae</taxon>
        <taxon>rosids</taxon>
        <taxon>fabids</taxon>
        <taxon>Fabales</taxon>
        <taxon>Fabaceae</taxon>
        <taxon>Papilionoideae</taxon>
        <taxon>50 kb inversion clade</taxon>
        <taxon>NPAAA clade</taxon>
        <taxon>Hologalegina</taxon>
        <taxon>IRL clade</taxon>
        <taxon>Trifolieae</taxon>
        <taxon>Trifolium</taxon>
    </lineage>
</organism>
<evidence type="ECO:0000313" key="2">
    <source>
        <dbReference type="Proteomes" id="UP000265520"/>
    </source>
</evidence>
<sequence length="18" mass="1830">VDGTAPKDASVGLPMMQL</sequence>
<dbReference type="Proteomes" id="UP000265520">
    <property type="component" value="Unassembled WGS sequence"/>
</dbReference>